<sequence length="73" mass="8512">MIKSTGWATQKDFIRAQQVIIFSPIPGFTCSMTHIMKKTGPTSFYSHFCMLNIIIYVKAAEAYFYYIDIKYKL</sequence>
<feature type="transmembrane region" description="Helical" evidence="1">
    <location>
        <begin position="44"/>
        <end position="66"/>
    </location>
</feature>
<proteinExistence type="predicted"/>
<name>A0A2T7BM25_9BACT</name>
<organism evidence="2 3">
    <name type="scientific">Chitinophaga parva</name>
    <dbReference type="NCBI Taxonomy" id="2169414"/>
    <lineage>
        <taxon>Bacteria</taxon>
        <taxon>Pseudomonadati</taxon>
        <taxon>Bacteroidota</taxon>
        <taxon>Chitinophagia</taxon>
        <taxon>Chitinophagales</taxon>
        <taxon>Chitinophagaceae</taxon>
        <taxon>Chitinophaga</taxon>
    </lineage>
</organism>
<protein>
    <submittedName>
        <fullName evidence="2">Uncharacterized protein</fullName>
    </submittedName>
</protein>
<keyword evidence="3" id="KW-1185">Reference proteome</keyword>
<gene>
    <name evidence="2" type="ORF">DCC81_04405</name>
</gene>
<keyword evidence="1" id="KW-0812">Transmembrane</keyword>
<reference evidence="2 3" key="1">
    <citation type="submission" date="2018-04" db="EMBL/GenBank/DDBJ databases">
        <title>Chitinophaga fuyangensis sp. nov., isolated from soil in a chemical factory.</title>
        <authorList>
            <person name="Chen K."/>
        </authorList>
    </citation>
    <scope>NUCLEOTIDE SEQUENCE [LARGE SCALE GENOMIC DNA]</scope>
    <source>
        <strain evidence="2 3">LY-1</strain>
    </source>
</reference>
<accession>A0A2T7BM25</accession>
<dbReference type="AlphaFoldDB" id="A0A2T7BM25"/>
<dbReference type="Proteomes" id="UP000244450">
    <property type="component" value="Unassembled WGS sequence"/>
</dbReference>
<dbReference type="EMBL" id="QCYK01000001">
    <property type="protein sequence ID" value="PUZ28733.1"/>
    <property type="molecule type" value="Genomic_DNA"/>
</dbReference>
<keyword evidence="1" id="KW-1133">Transmembrane helix</keyword>
<evidence type="ECO:0000313" key="2">
    <source>
        <dbReference type="EMBL" id="PUZ28733.1"/>
    </source>
</evidence>
<comment type="caution">
    <text evidence="2">The sequence shown here is derived from an EMBL/GenBank/DDBJ whole genome shotgun (WGS) entry which is preliminary data.</text>
</comment>
<keyword evidence="1" id="KW-0472">Membrane</keyword>
<evidence type="ECO:0000256" key="1">
    <source>
        <dbReference type="SAM" id="Phobius"/>
    </source>
</evidence>
<evidence type="ECO:0000313" key="3">
    <source>
        <dbReference type="Proteomes" id="UP000244450"/>
    </source>
</evidence>